<evidence type="ECO:0000313" key="3">
    <source>
        <dbReference type="EMBL" id="GEN79946.1"/>
    </source>
</evidence>
<keyword evidence="2" id="KW-1133">Transmembrane helix</keyword>
<sequence length="269" mass="26404">MRTTPAPARLLRDTAVAALTGLALGVAGLVALAVPAAAAQETCPDTGGDWIKEDGVADGTYTLTVAAPSKMVIVETCVKAANDVAFATYSPGENVVTVTSPATNDAGAQQSISHVSYRLEMVPMTPGVCAPDLTGCAPETPAPETPAPATPAPETPAPAVPVTPPAPSRPSTPSAPVAEAPAQPETPAVQSPAPQVPAQPIVGVVTAPAPVHHAAAPLAPAETTALAAPGPRGLAVTGADAWVVLAAALLAALGAGAVALRRRLGQDAA</sequence>
<keyword evidence="4" id="KW-1185">Reference proteome</keyword>
<dbReference type="Proteomes" id="UP000321484">
    <property type="component" value="Unassembled WGS sequence"/>
</dbReference>
<feature type="compositionally biased region" description="Pro residues" evidence="1">
    <location>
        <begin position="140"/>
        <end position="170"/>
    </location>
</feature>
<feature type="transmembrane region" description="Helical" evidence="2">
    <location>
        <begin position="241"/>
        <end position="260"/>
    </location>
</feature>
<reference evidence="3 4" key="1">
    <citation type="submission" date="2019-07" db="EMBL/GenBank/DDBJ databases">
        <title>Whole genome shotgun sequence of Actinotalea fermentans NBRC 105374.</title>
        <authorList>
            <person name="Hosoyama A."/>
            <person name="Uohara A."/>
            <person name="Ohji S."/>
            <person name="Ichikawa N."/>
        </authorList>
    </citation>
    <scope>NUCLEOTIDE SEQUENCE [LARGE SCALE GENOMIC DNA]</scope>
    <source>
        <strain evidence="3 4">NBRC 105374</strain>
    </source>
</reference>
<keyword evidence="2" id="KW-0812">Transmembrane</keyword>
<gene>
    <name evidence="3" type="ORF">AFE02nite_16800</name>
</gene>
<organism evidence="3 4">
    <name type="scientific">Actinotalea fermentans</name>
    <dbReference type="NCBI Taxonomy" id="43671"/>
    <lineage>
        <taxon>Bacteria</taxon>
        <taxon>Bacillati</taxon>
        <taxon>Actinomycetota</taxon>
        <taxon>Actinomycetes</taxon>
        <taxon>Micrococcales</taxon>
        <taxon>Cellulomonadaceae</taxon>
        <taxon>Actinotalea</taxon>
    </lineage>
</organism>
<name>A0A511YXT6_9CELL</name>
<dbReference type="AlphaFoldDB" id="A0A511YXT6"/>
<evidence type="ECO:0000313" key="4">
    <source>
        <dbReference type="Proteomes" id="UP000321484"/>
    </source>
</evidence>
<evidence type="ECO:0000256" key="1">
    <source>
        <dbReference type="SAM" id="MobiDB-lite"/>
    </source>
</evidence>
<keyword evidence="2" id="KW-0472">Membrane</keyword>
<proteinExistence type="predicted"/>
<dbReference type="RefSeq" id="WP_146819435.1">
    <property type="nucleotide sequence ID" value="NZ_BJYK01000004.1"/>
</dbReference>
<dbReference type="EMBL" id="BJYK01000004">
    <property type="protein sequence ID" value="GEN79946.1"/>
    <property type="molecule type" value="Genomic_DNA"/>
</dbReference>
<accession>A0A511YXT6</accession>
<feature type="region of interest" description="Disordered" evidence="1">
    <location>
        <begin position="133"/>
        <end position="195"/>
    </location>
</feature>
<comment type="caution">
    <text evidence="3">The sequence shown here is derived from an EMBL/GenBank/DDBJ whole genome shotgun (WGS) entry which is preliminary data.</text>
</comment>
<evidence type="ECO:0000256" key="2">
    <source>
        <dbReference type="SAM" id="Phobius"/>
    </source>
</evidence>
<protein>
    <submittedName>
        <fullName evidence="3">Uncharacterized protein</fullName>
    </submittedName>
</protein>